<dbReference type="Gene3D" id="2.60.20.10">
    <property type="entry name" value="Crystallins"/>
    <property type="match status" value="1"/>
</dbReference>
<sequence length="139" mass="14897">MNIRSNVRQRLALTAAAAAAAGGLALAPAAGAFAAPAPTQHGSVTLQRAPGNCPRGYLCVYPKPNYKGTPKKVAGNNRDLRRYGGAFSHPWSAFNNGTRCNVTVYERPNYRGGHAKLNRGTGWTYIGGNIMTIYSNKWC</sequence>
<feature type="signal peptide" evidence="1">
    <location>
        <begin position="1"/>
        <end position="34"/>
    </location>
</feature>
<keyword evidence="1" id="KW-0732">Signal</keyword>
<evidence type="ECO:0008006" key="4">
    <source>
        <dbReference type="Google" id="ProtNLM"/>
    </source>
</evidence>
<dbReference type="PROSITE" id="PS51318">
    <property type="entry name" value="TAT"/>
    <property type="match status" value="1"/>
</dbReference>
<dbReference type="OrthoDB" id="4274714at2"/>
<dbReference type="Proteomes" id="UP000094094">
    <property type="component" value="Chromosome"/>
</dbReference>
<gene>
    <name evidence="2" type="ORF">SL103_31620</name>
</gene>
<reference evidence="2 3" key="1">
    <citation type="submission" date="2016-09" db="EMBL/GenBank/DDBJ databases">
        <title>Complete genome sequencing of Streptomyces lydicus 103 and metabolic pathways analysis of antibiotic biosynthesis.</title>
        <authorList>
            <person name="Jia N."/>
            <person name="Ding M.-Z."/>
            <person name="Gao F."/>
            <person name="Yuan Y.-J."/>
        </authorList>
    </citation>
    <scope>NUCLEOTIDE SEQUENCE [LARGE SCALE GENOMIC DNA]</scope>
    <source>
        <strain evidence="2 3">103</strain>
    </source>
</reference>
<evidence type="ECO:0000313" key="3">
    <source>
        <dbReference type="Proteomes" id="UP000094094"/>
    </source>
</evidence>
<dbReference type="InterPro" id="IPR006311">
    <property type="entry name" value="TAT_signal"/>
</dbReference>
<dbReference type="Pfam" id="PF03995">
    <property type="entry name" value="Inhibitor_I36"/>
    <property type="match status" value="1"/>
</dbReference>
<dbReference type="KEGG" id="slc:SL103_31620"/>
<dbReference type="AlphaFoldDB" id="A0A1D7VUN1"/>
<accession>A0A1D7VUN1</accession>
<evidence type="ECO:0000313" key="2">
    <source>
        <dbReference type="EMBL" id="AOP50208.1"/>
    </source>
</evidence>
<dbReference type="RefSeq" id="WP_069572383.1">
    <property type="nucleotide sequence ID" value="NZ_CP017157.1"/>
</dbReference>
<dbReference type="InterPro" id="IPR011024">
    <property type="entry name" value="G_crystallin-like"/>
</dbReference>
<feature type="chain" id="PRO_5009101283" description="Peptidase inhibitor" evidence="1">
    <location>
        <begin position="35"/>
        <end position="139"/>
    </location>
</feature>
<dbReference type="EMBL" id="CP017157">
    <property type="protein sequence ID" value="AOP50208.1"/>
    <property type="molecule type" value="Genomic_DNA"/>
</dbReference>
<name>A0A1D7VUN1_9ACTN</name>
<protein>
    <recommendedName>
        <fullName evidence="4">Peptidase inhibitor</fullName>
    </recommendedName>
</protein>
<keyword evidence="3" id="KW-1185">Reference proteome</keyword>
<proteinExistence type="predicted"/>
<organism evidence="2 3">
    <name type="scientific">Streptomyces lydicus</name>
    <dbReference type="NCBI Taxonomy" id="47763"/>
    <lineage>
        <taxon>Bacteria</taxon>
        <taxon>Bacillati</taxon>
        <taxon>Actinomycetota</taxon>
        <taxon>Actinomycetes</taxon>
        <taxon>Kitasatosporales</taxon>
        <taxon>Streptomycetaceae</taxon>
        <taxon>Streptomyces</taxon>
    </lineage>
</organism>
<dbReference type="SUPFAM" id="SSF49695">
    <property type="entry name" value="gamma-Crystallin-like"/>
    <property type="match status" value="1"/>
</dbReference>
<evidence type="ECO:0000256" key="1">
    <source>
        <dbReference type="SAM" id="SignalP"/>
    </source>
</evidence>